<protein>
    <submittedName>
        <fullName evidence="1">Uncharacterized protein</fullName>
    </submittedName>
</protein>
<dbReference type="EMBL" id="UYRV01014563">
    <property type="protein sequence ID" value="VDK60363.1"/>
    <property type="molecule type" value="Genomic_DNA"/>
</dbReference>
<dbReference type="AlphaFoldDB" id="A0A3P6RVS2"/>
<keyword evidence="2" id="KW-1185">Reference proteome</keyword>
<evidence type="ECO:0000313" key="2">
    <source>
        <dbReference type="Proteomes" id="UP000271889"/>
    </source>
</evidence>
<evidence type="ECO:0000313" key="1">
    <source>
        <dbReference type="EMBL" id="VDK60363.1"/>
    </source>
</evidence>
<name>A0A3P6RVS2_CYLGO</name>
<accession>A0A3P6RVS2</accession>
<reference evidence="1 2" key="1">
    <citation type="submission" date="2018-11" db="EMBL/GenBank/DDBJ databases">
        <authorList>
            <consortium name="Pathogen Informatics"/>
        </authorList>
    </citation>
    <scope>NUCLEOTIDE SEQUENCE [LARGE SCALE GENOMIC DNA]</scope>
</reference>
<sequence>MLRSLWTASSKAHQNCWNLVTSPSEHGNVNFSKWIAEDVPIAAQRPTVGLLPVDVWRCPCQGDFLAEARHNPCRIHTVILADGIGELLNPEGMKLFAIRFLSVLQSAKERFGVGLMLTTAYFSSNLLYASWSVGELDVVM</sequence>
<organism evidence="1 2">
    <name type="scientific">Cylicostephanus goldi</name>
    <name type="common">Nematode worm</name>
    <dbReference type="NCBI Taxonomy" id="71465"/>
    <lineage>
        <taxon>Eukaryota</taxon>
        <taxon>Metazoa</taxon>
        <taxon>Ecdysozoa</taxon>
        <taxon>Nematoda</taxon>
        <taxon>Chromadorea</taxon>
        <taxon>Rhabditida</taxon>
        <taxon>Rhabditina</taxon>
        <taxon>Rhabditomorpha</taxon>
        <taxon>Strongyloidea</taxon>
        <taxon>Strongylidae</taxon>
        <taxon>Cylicostephanus</taxon>
    </lineage>
</organism>
<proteinExistence type="predicted"/>
<gene>
    <name evidence="1" type="ORF">CGOC_LOCUS4984</name>
</gene>
<dbReference type="Proteomes" id="UP000271889">
    <property type="component" value="Unassembled WGS sequence"/>
</dbReference>